<dbReference type="InterPro" id="IPR013217">
    <property type="entry name" value="Methyltransf_12"/>
</dbReference>
<name>A0A972FWU3_9FLAO</name>
<comment type="caution">
    <text evidence="5">The sequence shown here is derived from an EMBL/GenBank/DDBJ whole genome shotgun (WGS) entry which is preliminary data.</text>
</comment>
<dbReference type="GO" id="GO:0008168">
    <property type="term" value="F:methyltransferase activity"/>
    <property type="evidence" value="ECO:0007669"/>
    <property type="project" value="UniProtKB-KW"/>
</dbReference>
<reference evidence="5" key="1">
    <citation type="submission" date="2020-02" db="EMBL/GenBank/DDBJ databases">
        <title>Flavobacterium sp. genome.</title>
        <authorList>
            <person name="Jung H.S."/>
            <person name="Baek J.H."/>
            <person name="Jeon C.O."/>
        </authorList>
    </citation>
    <scope>NUCLEOTIDE SEQUENCE</scope>
    <source>
        <strain evidence="5">SE-s28</strain>
    </source>
</reference>
<dbReference type="Pfam" id="PF08242">
    <property type="entry name" value="Methyltransf_12"/>
    <property type="match status" value="1"/>
</dbReference>
<dbReference type="CDD" id="cd02440">
    <property type="entry name" value="AdoMet_MTases"/>
    <property type="match status" value="1"/>
</dbReference>
<evidence type="ECO:0000313" key="6">
    <source>
        <dbReference type="Proteomes" id="UP000712080"/>
    </source>
</evidence>
<protein>
    <submittedName>
        <fullName evidence="5">Class I SAM-dependent methyltransferase</fullName>
    </submittedName>
</protein>
<dbReference type="EMBL" id="JAAMPU010000108">
    <property type="protein sequence ID" value="NMH29482.1"/>
    <property type="molecule type" value="Genomic_DNA"/>
</dbReference>
<dbReference type="GO" id="GO:0032259">
    <property type="term" value="P:methylation"/>
    <property type="evidence" value="ECO:0007669"/>
    <property type="project" value="UniProtKB-KW"/>
</dbReference>
<keyword evidence="2" id="KW-0808">Transferase</keyword>
<dbReference type="SUPFAM" id="SSF53335">
    <property type="entry name" value="S-adenosyl-L-methionine-dependent methyltransferases"/>
    <property type="match status" value="1"/>
</dbReference>
<organism evidence="5 6">
    <name type="scientific">Flavobacterium silvaticum</name>
    <dbReference type="NCBI Taxonomy" id="1852020"/>
    <lineage>
        <taxon>Bacteria</taxon>
        <taxon>Pseudomonadati</taxon>
        <taxon>Bacteroidota</taxon>
        <taxon>Flavobacteriia</taxon>
        <taxon>Flavobacteriales</taxon>
        <taxon>Flavobacteriaceae</taxon>
        <taxon>Flavobacterium</taxon>
    </lineage>
</organism>
<evidence type="ECO:0000313" key="5">
    <source>
        <dbReference type="EMBL" id="NMH29482.1"/>
    </source>
</evidence>
<accession>A0A972FWU3</accession>
<keyword evidence="1 5" id="KW-0489">Methyltransferase</keyword>
<evidence type="ECO:0000256" key="1">
    <source>
        <dbReference type="ARBA" id="ARBA00022603"/>
    </source>
</evidence>
<dbReference type="PANTHER" id="PTHR43464:SF19">
    <property type="entry name" value="UBIQUINONE BIOSYNTHESIS O-METHYLTRANSFERASE, MITOCHONDRIAL"/>
    <property type="match status" value="1"/>
</dbReference>
<evidence type="ECO:0000256" key="3">
    <source>
        <dbReference type="ARBA" id="ARBA00022691"/>
    </source>
</evidence>
<evidence type="ECO:0000256" key="2">
    <source>
        <dbReference type="ARBA" id="ARBA00022679"/>
    </source>
</evidence>
<dbReference type="InterPro" id="IPR029063">
    <property type="entry name" value="SAM-dependent_MTases_sf"/>
</dbReference>
<dbReference type="Proteomes" id="UP000712080">
    <property type="component" value="Unassembled WGS sequence"/>
</dbReference>
<dbReference type="Gene3D" id="3.40.50.150">
    <property type="entry name" value="Vaccinia Virus protein VP39"/>
    <property type="match status" value="1"/>
</dbReference>
<dbReference type="PANTHER" id="PTHR43464">
    <property type="entry name" value="METHYLTRANSFERASE"/>
    <property type="match status" value="1"/>
</dbReference>
<keyword evidence="3" id="KW-0949">S-adenosyl-L-methionine</keyword>
<keyword evidence="6" id="KW-1185">Reference proteome</keyword>
<dbReference type="AlphaFoldDB" id="A0A972FWU3"/>
<proteinExistence type="predicted"/>
<sequence length="323" mass="36135">MNLDSILPLIAKTQSSFSPEEFHHAVNVTFHNIEAESYDTLHAGMWESLFEQIDLLSSDAMGATNTGDNLKMLDVGCGTGLSSQLLLRTKLGNTVSDVTLLDTSQNMLAQAELKSRSWGKKVECINDSIDGVEGVFDIIIISSVLHHIPDLNSFFSKVSDLQKAGGILIHLQDPNGDYFNDPEYIERTRILSGLNRQDSNESASILNTVKKILRPLFGKKSYIDRVNDDLIRQKVIKRRMTSEEIWSVTDIHVENLPFSIGKGISMQNVKTMLEQYRLASQRSYAFFGDLKSDLPAELQETEAALIKSRALNGRNVSAVWIRE</sequence>
<feature type="domain" description="Methyltransferase type 12" evidence="4">
    <location>
        <begin position="73"/>
        <end position="168"/>
    </location>
</feature>
<dbReference type="RefSeq" id="WP_169528569.1">
    <property type="nucleotide sequence ID" value="NZ_JAAMPU010000108.1"/>
</dbReference>
<evidence type="ECO:0000259" key="4">
    <source>
        <dbReference type="Pfam" id="PF08242"/>
    </source>
</evidence>
<gene>
    <name evidence="5" type="ORF">G6047_15695</name>
</gene>